<dbReference type="GO" id="GO:0006520">
    <property type="term" value="P:amino acid metabolic process"/>
    <property type="evidence" value="ECO:0007669"/>
    <property type="project" value="InterPro"/>
</dbReference>
<dbReference type="InterPro" id="IPR000192">
    <property type="entry name" value="Aminotrans_V_dom"/>
</dbReference>
<dbReference type="eggNOG" id="arCOG00066">
    <property type="taxonomic scope" value="Archaea"/>
</dbReference>
<comment type="subunit">
    <text evidence="9">Homodimer. Forms a heterotetramer with IscU, interacts with other sulfur acceptors.</text>
</comment>
<comment type="caution">
    <text evidence="9">Lacks conserved residue(s) required for the propagation of feature annotation.</text>
</comment>
<dbReference type="InterPro" id="IPR015424">
    <property type="entry name" value="PyrdxlP-dep_Trfase"/>
</dbReference>
<dbReference type="Gene3D" id="3.90.1150.10">
    <property type="entry name" value="Aspartate Aminotransferase, domain 1"/>
    <property type="match status" value="1"/>
</dbReference>
<comment type="subcellular location">
    <subcellularLocation>
        <location evidence="9">Cytoplasm</location>
    </subcellularLocation>
</comment>
<feature type="binding site" description="via persulfide group" evidence="9">
    <location>
        <position position="323"/>
    </location>
    <ligand>
        <name>[2Fe-2S] cluster</name>
        <dbReference type="ChEBI" id="CHEBI:190135"/>
        <note>ligand shared with IscU</note>
    </ligand>
</feature>
<evidence type="ECO:0000256" key="8">
    <source>
        <dbReference type="ARBA" id="ARBA00023014"/>
    </source>
</evidence>
<dbReference type="PANTHER" id="PTHR11601:SF34">
    <property type="entry name" value="CYSTEINE DESULFURASE"/>
    <property type="match status" value="1"/>
</dbReference>
<feature type="domain" description="Aminotransferase class V" evidence="11">
    <location>
        <begin position="2"/>
        <end position="364"/>
    </location>
</feature>
<evidence type="ECO:0000313" key="13">
    <source>
        <dbReference type="Proteomes" id="UP000001107"/>
    </source>
</evidence>
<keyword evidence="7 9" id="KW-0408">Iron</keyword>
<evidence type="ECO:0000256" key="9">
    <source>
        <dbReference type="HAMAP-Rule" id="MF_00331"/>
    </source>
</evidence>
<comment type="pathway">
    <text evidence="9">Cofactor biosynthesis; iron-sulfur cluster biosynthesis.</text>
</comment>
<evidence type="ECO:0000256" key="4">
    <source>
        <dbReference type="ARBA" id="ARBA00022679"/>
    </source>
</evidence>
<dbReference type="PIRSF" id="PIRSF005572">
    <property type="entry name" value="NifS"/>
    <property type="match status" value="1"/>
</dbReference>
<feature type="binding site" evidence="9">
    <location>
        <begin position="197"/>
        <end position="199"/>
    </location>
    <ligand>
        <name>pyridoxal 5'-phosphate</name>
        <dbReference type="ChEBI" id="CHEBI:597326"/>
    </ligand>
</feature>
<evidence type="ECO:0000256" key="10">
    <source>
        <dbReference type="RuleBase" id="RU004504"/>
    </source>
</evidence>
<proteinExistence type="inferred from homology"/>
<dbReference type="GO" id="GO:0030170">
    <property type="term" value="F:pyridoxal phosphate binding"/>
    <property type="evidence" value="ECO:0007669"/>
    <property type="project" value="UniProtKB-UniRule"/>
</dbReference>
<gene>
    <name evidence="9" type="primary">iscS</name>
    <name evidence="12" type="ordered locus">Mevan_0173</name>
</gene>
<dbReference type="InterPro" id="IPR017772">
    <property type="entry name" value="Cys_deSase_NifS_bac/arc"/>
</dbReference>
<feature type="binding site" evidence="9">
    <location>
        <position position="235"/>
    </location>
    <ligand>
        <name>pyridoxal 5'-phosphate</name>
        <dbReference type="ChEBI" id="CHEBI:597326"/>
    </ligand>
</feature>
<dbReference type="InterPro" id="IPR020578">
    <property type="entry name" value="Aminotrans_V_PyrdxlP_BS"/>
</dbReference>
<dbReference type="Gene3D" id="3.40.640.10">
    <property type="entry name" value="Type I PLP-dependent aspartate aminotransferase-like (Major domain)"/>
    <property type="match status" value="1"/>
</dbReference>
<comment type="function">
    <text evidence="9">Master enzyme that delivers sulfur to a number of partners involved in Fe-S cluster assembly, tRNA modification or cofactor biosynthesis. Catalyzes the removal of elemental sulfur atoms from cysteine to produce alanine. Functions as a sulfur delivery protein for Fe-S cluster synthesis onto IscU, an Fe-S scaffold assembly protein, as well as other S acceptor proteins.</text>
</comment>
<evidence type="ECO:0000256" key="1">
    <source>
        <dbReference type="ARBA" id="ARBA00001933"/>
    </source>
</evidence>
<evidence type="ECO:0000259" key="11">
    <source>
        <dbReference type="Pfam" id="PF00266"/>
    </source>
</evidence>
<keyword evidence="5 9" id="KW-0479">Metal-binding</keyword>
<feature type="binding site" evidence="9">
    <location>
        <position position="177"/>
    </location>
    <ligand>
        <name>pyridoxal 5'-phosphate</name>
        <dbReference type="ChEBI" id="CHEBI:597326"/>
    </ligand>
</feature>
<dbReference type="Pfam" id="PF00266">
    <property type="entry name" value="Aminotran_5"/>
    <property type="match status" value="1"/>
</dbReference>
<keyword evidence="12" id="KW-0032">Aminotransferase</keyword>
<dbReference type="HOGENOM" id="CLU_003433_0_0_2"/>
<dbReference type="NCBIfam" id="TIGR03402">
    <property type="entry name" value="FeS_nifS"/>
    <property type="match status" value="1"/>
</dbReference>
<evidence type="ECO:0000256" key="2">
    <source>
        <dbReference type="ARBA" id="ARBA00006490"/>
    </source>
</evidence>
<keyword evidence="9" id="KW-0001">2Fe-2S</keyword>
<dbReference type="STRING" id="406327.Mevan_0173"/>
<reference evidence="12" key="1">
    <citation type="submission" date="2007-06" db="EMBL/GenBank/DDBJ databases">
        <title>Complete sequence of Methanococcus vannielii SB.</title>
        <authorList>
            <consortium name="US DOE Joint Genome Institute"/>
            <person name="Copeland A."/>
            <person name="Lucas S."/>
            <person name="Lapidus A."/>
            <person name="Barry K."/>
            <person name="Glavina del Rio T."/>
            <person name="Dalin E."/>
            <person name="Tice H."/>
            <person name="Pitluck S."/>
            <person name="Chain P."/>
            <person name="Malfatti S."/>
            <person name="Shin M."/>
            <person name="Vergez L."/>
            <person name="Schmutz J."/>
            <person name="Larimer F."/>
            <person name="Land M."/>
            <person name="Hauser L."/>
            <person name="Kyrpides N."/>
            <person name="Anderson I."/>
            <person name="Sieprawska-Lupa M."/>
            <person name="Whitman W.B."/>
            <person name="Richardson P."/>
        </authorList>
    </citation>
    <scope>NUCLEOTIDE SEQUENCE [LARGE SCALE GENOMIC DNA]</scope>
    <source>
        <strain evidence="12">SB</strain>
    </source>
</reference>
<dbReference type="KEGG" id="mvn:Mevan_0173"/>
<dbReference type="Proteomes" id="UP000001107">
    <property type="component" value="Chromosome"/>
</dbReference>
<dbReference type="GO" id="GO:0008483">
    <property type="term" value="F:transaminase activity"/>
    <property type="evidence" value="ECO:0007669"/>
    <property type="project" value="UniProtKB-KW"/>
</dbReference>
<dbReference type="PANTHER" id="PTHR11601">
    <property type="entry name" value="CYSTEINE DESULFURYLASE FAMILY MEMBER"/>
    <property type="match status" value="1"/>
</dbReference>
<accession>A6UNL2</accession>
<comment type="cofactor">
    <cofactor evidence="1 9 10">
        <name>pyridoxal 5'-phosphate</name>
        <dbReference type="ChEBI" id="CHEBI:597326"/>
    </cofactor>
</comment>
<dbReference type="GO" id="GO:0044571">
    <property type="term" value="P:[2Fe-2S] cluster assembly"/>
    <property type="evidence" value="ECO:0007669"/>
    <property type="project" value="UniProtKB-UniRule"/>
</dbReference>
<dbReference type="FunFam" id="3.40.640.10:FF:000003">
    <property type="entry name" value="Cysteine desulfurase IscS"/>
    <property type="match status" value="1"/>
</dbReference>
<evidence type="ECO:0000256" key="5">
    <source>
        <dbReference type="ARBA" id="ARBA00022723"/>
    </source>
</evidence>
<comment type="miscellaneous">
    <text evidence="9">In Archaea the pyridoxal phosphate cofactor is not covalently bound to Lys but ligated by other amino acids.</text>
</comment>
<dbReference type="EC" id="2.8.1.7" evidence="9"/>
<dbReference type="AlphaFoldDB" id="A6UNL2"/>
<dbReference type="InterPro" id="IPR015422">
    <property type="entry name" value="PyrdxlP-dep_Trfase_small"/>
</dbReference>
<comment type="catalytic activity">
    <reaction evidence="9">
        <text>(sulfur carrier)-H + L-cysteine = (sulfur carrier)-SH + L-alanine</text>
        <dbReference type="Rhea" id="RHEA:43892"/>
        <dbReference type="Rhea" id="RHEA-COMP:14737"/>
        <dbReference type="Rhea" id="RHEA-COMP:14739"/>
        <dbReference type="ChEBI" id="CHEBI:29917"/>
        <dbReference type="ChEBI" id="CHEBI:35235"/>
        <dbReference type="ChEBI" id="CHEBI:57972"/>
        <dbReference type="ChEBI" id="CHEBI:64428"/>
        <dbReference type="EC" id="2.8.1.7"/>
    </reaction>
</comment>
<keyword evidence="3 9" id="KW-0963">Cytoplasm</keyword>
<dbReference type="SUPFAM" id="SSF53383">
    <property type="entry name" value="PLP-dependent transferases"/>
    <property type="match status" value="1"/>
</dbReference>
<feature type="binding site" evidence="9">
    <location>
        <begin position="69"/>
        <end position="70"/>
    </location>
    <ligand>
        <name>pyridoxal 5'-phosphate</name>
        <dbReference type="ChEBI" id="CHEBI:597326"/>
    </ligand>
</feature>
<dbReference type="UniPathway" id="UPA00266"/>
<dbReference type="InterPro" id="IPR016454">
    <property type="entry name" value="Cysteine_dSase"/>
</dbReference>
<keyword evidence="4 9" id="KW-0808">Transferase</keyword>
<dbReference type="Gene3D" id="1.10.260.50">
    <property type="match status" value="1"/>
</dbReference>
<dbReference type="OrthoDB" id="9577at2157"/>
<keyword evidence="8 9" id="KW-0411">Iron-sulfur</keyword>
<dbReference type="SMR" id="A6UNL2"/>
<name>A6UNL2_METVS</name>
<keyword evidence="13" id="KW-1185">Reference proteome</keyword>
<keyword evidence="6 9" id="KW-0663">Pyridoxal phosphate</keyword>
<feature type="active site" description="Cysteine persulfide intermediate" evidence="9">
    <location>
        <position position="323"/>
    </location>
</feature>
<dbReference type="EMBL" id="CP000742">
    <property type="protein sequence ID" value="ABR54084.1"/>
    <property type="molecule type" value="Genomic_DNA"/>
</dbReference>
<sequence>MIYLDNSATSKIDSEVLNEMMPYLTENFGNSSTPYSLGKISKKAVDEARIKVASLIGANPKEIYFTSGGTESDNIAIKGVAYSLKNKGNHIITSIIEHPAVLETCKYLEKNGFSITYVPVQNDGIINISEVKRAITPSTILITIMHANSEIGTIQPIEEIGKIAKENGIYFHTDAVQSVGKIPVDVDSLNVDLLSMSSHKIHGPKGIGALYIRKGLKISPIIHGGGQEQNIRPGTENVPGIVGFGKACEIAKRDLEKNMVQMTFLRDELIKGVLQNIKESYLNGHPEKRLPNNAHFRFTGIEGESLLLRLNLKGIAVSTGSACSSKSLEPSKVLKSIGLENVDSHGSLRLSLSKDTTLKEVQQVILELVEVVEKLRNISALW</sequence>
<dbReference type="GO" id="GO:1990221">
    <property type="term" value="C:L-cysteine desulfurase complex"/>
    <property type="evidence" value="ECO:0007669"/>
    <property type="project" value="UniProtKB-ARBA"/>
</dbReference>
<evidence type="ECO:0000313" key="12">
    <source>
        <dbReference type="EMBL" id="ABR54084.1"/>
    </source>
</evidence>
<dbReference type="PROSITE" id="PS00595">
    <property type="entry name" value="AA_TRANSFER_CLASS_5"/>
    <property type="match status" value="1"/>
</dbReference>
<organism evidence="12 13">
    <name type="scientific">Methanococcus vannielii (strain ATCC 35089 / DSM 1224 / JCM 13029 / OCM 148 / SB)</name>
    <dbReference type="NCBI Taxonomy" id="406327"/>
    <lineage>
        <taxon>Archaea</taxon>
        <taxon>Methanobacteriati</taxon>
        <taxon>Methanobacteriota</taxon>
        <taxon>Methanomada group</taxon>
        <taxon>Methanococci</taxon>
        <taxon>Methanococcales</taxon>
        <taxon>Methanococcaceae</taxon>
        <taxon>Methanococcus</taxon>
    </lineage>
</organism>
<evidence type="ECO:0000256" key="3">
    <source>
        <dbReference type="ARBA" id="ARBA00022490"/>
    </source>
</evidence>
<comment type="similarity">
    <text evidence="2 9">Belongs to the class-V pyridoxal-phosphate-dependent aminotransferase family. NifS/IscS subfamily.</text>
</comment>
<protein>
    <recommendedName>
        <fullName evidence="9">Cysteine desulfurase IscS</fullName>
        <ecNumber evidence="9">2.8.1.7</ecNumber>
    </recommendedName>
</protein>
<dbReference type="GO" id="GO:0051537">
    <property type="term" value="F:2 iron, 2 sulfur cluster binding"/>
    <property type="evidence" value="ECO:0007669"/>
    <property type="project" value="UniProtKB-UniRule"/>
</dbReference>
<dbReference type="HAMAP" id="MF_00331">
    <property type="entry name" value="Cys_desulf_IscS"/>
    <property type="match status" value="1"/>
</dbReference>
<dbReference type="InterPro" id="IPR010240">
    <property type="entry name" value="Cys_deSase_IscS"/>
</dbReference>
<evidence type="ECO:0000256" key="6">
    <source>
        <dbReference type="ARBA" id="ARBA00022898"/>
    </source>
</evidence>
<dbReference type="InterPro" id="IPR015421">
    <property type="entry name" value="PyrdxlP-dep_Trfase_major"/>
</dbReference>
<dbReference type="GO" id="GO:0046872">
    <property type="term" value="F:metal ion binding"/>
    <property type="evidence" value="ECO:0007669"/>
    <property type="project" value="UniProtKB-KW"/>
</dbReference>
<evidence type="ECO:0000256" key="7">
    <source>
        <dbReference type="ARBA" id="ARBA00023004"/>
    </source>
</evidence>
<dbReference type="NCBIfam" id="NF002806">
    <property type="entry name" value="PRK02948.1"/>
    <property type="match status" value="1"/>
</dbReference>
<dbReference type="GO" id="GO:0031071">
    <property type="term" value="F:cysteine desulfurase activity"/>
    <property type="evidence" value="ECO:0007669"/>
    <property type="project" value="UniProtKB-UniRule"/>
</dbReference>